<organism evidence="9 10">
    <name type="scientific">Aceticella autotrophica</name>
    <dbReference type="NCBI Taxonomy" id="2755338"/>
    <lineage>
        <taxon>Bacteria</taxon>
        <taxon>Bacillati</taxon>
        <taxon>Bacillota</taxon>
        <taxon>Clostridia</taxon>
        <taxon>Thermoanaerobacterales</taxon>
        <taxon>Thermoanaerobacteraceae</taxon>
        <taxon>Aceticella</taxon>
    </lineage>
</organism>
<dbReference type="EMBL" id="CP060096">
    <property type="protein sequence ID" value="QSZ28045.1"/>
    <property type="molecule type" value="Genomic_DNA"/>
</dbReference>
<evidence type="ECO:0000313" key="10">
    <source>
        <dbReference type="Proteomes" id="UP000671913"/>
    </source>
</evidence>
<dbReference type="AlphaFoldDB" id="A0A975GB78"/>
<dbReference type="KEGG" id="aaut:ACETAC_04085"/>
<accession>A0A975GB78</accession>
<feature type="binding site" evidence="8">
    <location>
        <position position="87"/>
    </location>
    <ligand>
        <name>Fe cation</name>
        <dbReference type="ChEBI" id="CHEBI:24875"/>
    </ligand>
</feature>
<feature type="binding site" evidence="8">
    <location>
        <position position="122"/>
    </location>
    <ligand>
        <name>Fe cation</name>
        <dbReference type="ChEBI" id="CHEBI:24875"/>
    </ligand>
</feature>
<dbReference type="PANTHER" id="PTHR33202">
    <property type="entry name" value="ZINC UPTAKE REGULATION PROTEIN"/>
    <property type="match status" value="1"/>
</dbReference>
<evidence type="ECO:0000256" key="1">
    <source>
        <dbReference type="ARBA" id="ARBA00007957"/>
    </source>
</evidence>
<dbReference type="SUPFAM" id="SSF46785">
    <property type="entry name" value="Winged helix' DNA-binding domain"/>
    <property type="match status" value="1"/>
</dbReference>
<dbReference type="Gene3D" id="1.10.10.10">
    <property type="entry name" value="Winged helix-like DNA-binding domain superfamily/Winged helix DNA-binding domain"/>
    <property type="match status" value="1"/>
</dbReference>
<name>A0A975GB78_9THEO</name>
<dbReference type="GO" id="GO:0003700">
    <property type="term" value="F:DNA-binding transcription factor activity"/>
    <property type="evidence" value="ECO:0007669"/>
    <property type="project" value="InterPro"/>
</dbReference>
<evidence type="ECO:0000256" key="3">
    <source>
        <dbReference type="ARBA" id="ARBA00022833"/>
    </source>
</evidence>
<keyword evidence="2" id="KW-0678">Repressor</keyword>
<keyword evidence="10" id="KW-1185">Reference proteome</keyword>
<dbReference type="PANTHER" id="PTHR33202:SF8">
    <property type="entry name" value="PEROXIDE-RESPONSIVE REPRESSOR PERR"/>
    <property type="match status" value="1"/>
</dbReference>
<dbReference type="GO" id="GO:1900376">
    <property type="term" value="P:regulation of secondary metabolite biosynthetic process"/>
    <property type="evidence" value="ECO:0007669"/>
    <property type="project" value="TreeGrafter"/>
</dbReference>
<evidence type="ECO:0000256" key="6">
    <source>
        <dbReference type="ARBA" id="ARBA00023163"/>
    </source>
</evidence>
<keyword evidence="8" id="KW-0408">Iron</keyword>
<reference evidence="9" key="1">
    <citation type="submission" date="2020-08" db="EMBL/GenBank/DDBJ databases">
        <title>Genomic insights into the carbon and energy metabolism of the first obligate autotrophic acetogenic bacterium Aceticella autotrophica gen. nov., sp. nov.</title>
        <authorList>
            <person name="Toshchakov S.V."/>
            <person name="Elcheninov A.G."/>
            <person name="Kublanov I.V."/>
            <person name="Frolov E.N."/>
            <person name="Lebedinsky A.V."/>
        </authorList>
    </citation>
    <scope>NUCLEOTIDE SEQUENCE</scope>
    <source>
        <strain evidence="9">3443-3Ac</strain>
    </source>
</reference>
<keyword evidence="6" id="KW-0804">Transcription</keyword>
<evidence type="ECO:0000256" key="4">
    <source>
        <dbReference type="ARBA" id="ARBA00023015"/>
    </source>
</evidence>
<feature type="binding site" evidence="7">
    <location>
        <position position="93"/>
    </location>
    <ligand>
        <name>Zn(2+)</name>
        <dbReference type="ChEBI" id="CHEBI:29105"/>
    </ligand>
</feature>
<comment type="cofactor">
    <cofactor evidence="8">
        <name>Mn(2+)</name>
        <dbReference type="ChEBI" id="CHEBI:29035"/>
    </cofactor>
    <cofactor evidence="8">
        <name>Fe(2+)</name>
        <dbReference type="ChEBI" id="CHEBI:29033"/>
    </cofactor>
    <text evidence="8">Binds 1 Mn(2+) or Fe(2+) ion per subunit.</text>
</comment>
<keyword evidence="3 7" id="KW-0862">Zinc</keyword>
<evidence type="ECO:0000256" key="8">
    <source>
        <dbReference type="PIRSR" id="PIRSR602481-2"/>
    </source>
</evidence>
<evidence type="ECO:0000256" key="2">
    <source>
        <dbReference type="ARBA" id="ARBA00022491"/>
    </source>
</evidence>
<evidence type="ECO:0000256" key="7">
    <source>
        <dbReference type="PIRSR" id="PIRSR602481-1"/>
    </source>
</evidence>
<keyword evidence="5" id="KW-0238">DNA-binding</keyword>
<evidence type="ECO:0000256" key="5">
    <source>
        <dbReference type="ARBA" id="ARBA00023125"/>
    </source>
</evidence>
<feature type="binding site" evidence="7">
    <location>
        <position position="130"/>
    </location>
    <ligand>
        <name>Zn(2+)</name>
        <dbReference type="ChEBI" id="CHEBI:29105"/>
    </ligand>
</feature>
<comment type="similarity">
    <text evidence="1">Belongs to the Fur family.</text>
</comment>
<protein>
    <submittedName>
        <fullName evidence="9">Transcriptional repressor</fullName>
    </submittedName>
</protein>
<dbReference type="Proteomes" id="UP000671913">
    <property type="component" value="Chromosome"/>
</dbReference>
<dbReference type="InterPro" id="IPR002481">
    <property type="entry name" value="FUR"/>
</dbReference>
<dbReference type="InterPro" id="IPR036388">
    <property type="entry name" value="WH-like_DNA-bd_sf"/>
</dbReference>
<dbReference type="GO" id="GO:0000976">
    <property type="term" value="F:transcription cis-regulatory region binding"/>
    <property type="evidence" value="ECO:0007669"/>
    <property type="project" value="TreeGrafter"/>
</dbReference>
<proteinExistence type="inferred from homology"/>
<dbReference type="Gene3D" id="3.30.1490.190">
    <property type="match status" value="1"/>
</dbReference>
<dbReference type="GO" id="GO:0008270">
    <property type="term" value="F:zinc ion binding"/>
    <property type="evidence" value="ECO:0007669"/>
    <property type="project" value="TreeGrafter"/>
</dbReference>
<evidence type="ECO:0000313" key="9">
    <source>
        <dbReference type="EMBL" id="QSZ28045.1"/>
    </source>
</evidence>
<comment type="cofactor">
    <cofactor evidence="7">
        <name>Zn(2+)</name>
        <dbReference type="ChEBI" id="CHEBI:29105"/>
    </cofactor>
    <text evidence="7">Binds 1 zinc ion per subunit.</text>
</comment>
<sequence length="141" mass="16732">MMKSEAIQKIKENNYKITPQRELILDIMLNTQRYLSVKEIYEKVKEIFPQVSIDTVYRNLSLLKKINIIVEVKICSNVMYEVQKDLHGHVMRCLQCGKIYELNMCPLDLFIDQIKDFHIVDHKIEITGYCKECINHNKNIL</sequence>
<feature type="binding site" evidence="7">
    <location>
        <position position="133"/>
    </location>
    <ligand>
        <name>Zn(2+)</name>
        <dbReference type="ChEBI" id="CHEBI:29105"/>
    </ligand>
</feature>
<dbReference type="RefSeq" id="WP_284680776.1">
    <property type="nucleotide sequence ID" value="NZ_CP060096.1"/>
</dbReference>
<gene>
    <name evidence="9" type="ORF">ACETAC_04085</name>
</gene>
<dbReference type="Pfam" id="PF01475">
    <property type="entry name" value="FUR"/>
    <property type="match status" value="1"/>
</dbReference>
<dbReference type="CDD" id="cd07153">
    <property type="entry name" value="Fur_like"/>
    <property type="match status" value="1"/>
</dbReference>
<keyword evidence="7" id="KW-0479">Metal-binding</keyword>
<dbReference type="InterPro" id="IPR043135">
    <property type="entry name" value="Fur_C"/>
</dbReference>
<dbReference type="GO" id="GO:0045892">
    <property type="term" value="P:negative regulation of DNA-templated transcription"/>
    <property type="evidence" value="ECO:0007669"/>
    <property type="project" value="TreeGrafter"/>
</dbReference>
<dbReference type="InterPro" id="IPR036390">
    <property type="entry name" value="WH_DNA-bd_sf"/>
</dbReference>
<keyword evidence="4" id="KW-0805">Transcription regulation</keyword>
<feature type="binding site" evidence="7">
    <location>
        <position position="96"/>
    </location>
    <ligand>
        <name>Zn(2+)</name>
        <dbReference type="ChEBI" id="CHEBI:29105"/>
    </ligand>
</feature>